<evidence type="ECO:0000256" key="2">
    <source>
        <dbReference type="ARBA" id="ARBA00006577"/>
    </source>
</evidence>
<evidence type="ECO:0000259" key="7">
    <source>
        <dbReference type="PROSITE" id="PS50059"/>
    </source>
</evidence>
<protein>
    <recommendedName>
        <fullName evidence="6">Peptidyl-prolyl cis-trans isomerase</fullName>
        <ecNumber evidence="6">5.2.1.8</ecNumber>
    </recommendedName>
</protein>
<gene>
    <name evidence="8" type="ORF">K4G66_30640</name>
</gene>
<reference evidence="8" key="2">
    <citation type="journal article" date="2024" name="Antonie Van Leeuwenhoek">
        <title>Roseihalotalea indica gen. nov., sp. nov., a halophilic Bacteroidetes from mesopelagic Southwest Indian Ocean with higher carbohydrate metabolic potential.</title>
        <authorList>
            <person name="Chen B."/>
            <person name="Zhang M."/>
            <person name="Lin D."/>
            <person name="Ye J."/>
            <person name="Tang K."/>
        </authorList>
    </citation>
    <scope>NUCLEOTIDE SEQUENCE</scope>
    <source>
        <strain evidence="8">TK19036</strain>
    </source>
</reference>
<evidence type="ECO:0000256" key="3">
    <source>
        <dbReference type="ARBA" id="ARBA00023110"/>
    </source>
</evidence>
<dbReference type="GO" id="GO:0003755">
    <property type="term" value="F:peptidyl-prolyl cis-trans isomerase activity"/>
    <property type="evidence" value="ECO:0007669"/>
    <property type="project" value="UniProtKB-UniRule"/>
</dbReference>
<proteinExistence type="inferred from homology"/>
<organism evidence="8">
    <name type="scientific">Roseihalotalea indica</name>
    <dbReference type="NCBI Taxonomy" id="2867963"/>
    <lineage>
        <taxon>Bacteria</taxon>
        <taxon>Pseudomonadati</taxon>
        <taxon>Bacteroidota</taxon>
        <taxon>Cytophagia</taxon>
        <taxon>Cytophagales</taxon>
        <taxon>Catalimonadaceae</taxon>
        <taxon>Roseihalotalea</taxon>
    </lineage>
</organism>
<reference evidence="8" key="1">
    <citation type="journal article" date="2023" name="Comput. Struct. Biotechnol. J.">
        <title>Discovery of a novel marine Bacteroidetes with a rich repertoire of carbohydrate-active enzymes.</title>
        <authorList>
            <person name="Chen B."/>
            <person name="Liu G."/>
            <person name="Chen Q."/>
            <person name="Wang H."/>
            <person name="Liu L."/>
            <person name="Tang K."/>
        </authorList>
    </citation>
    <scope>NUCLEOTIDE SEQUENCE</scope>
    <source>
        <strain evidence="8">TK19036</strain>
    </source>
</reference>
<dbReference type="SUPFAM" id="SSF54534">
    <property type="entry name" value="FKBP-like"/>
    <property type="match status" value="2"/>
</dbReference>
<comment type="similarity">
    <text evidence="2 6">Belongs to the FKBP-type PPIase family.</text>
</comment>
<feature type="domain" description="PPIase FKBP-type" evidence="7">
    <location>
        <begin position="75"/>
        <end position="167"/>
    </location>
</feature>
<comment type="catalytic activity">
    <reaction evidence="1 5 6">
        <text>[protein]-peptidylproline (omega=180) = [protein]-peptidylproline (omega=0)</text>
        <dbReference type="Rhea" id="RHEA:16237"/>
        <dbReference type="Rhea" id="RHEA-COMP:10747"/>
        <dbReference type="Rhea" id="RHEA-COMP:10748"/>
        <dbReference type="ChEBI" id="CHEBI:83833"/>
        <dbReference type="ChEBI" id="CHEBI:83834"/>
        <dbReference type="EC" id="5.2.1.8"/>
    </reaction>
</comment>
<dbReference type="PROSITE" id="PS51257">
    <property type="entry name" value="PROKAR_LIPOPROTEIN"/>
    <property type="match status" value="1"/>
</dbReference>
<evidence type="ECO:0000256" key="5">
    <source>
        <dbReference type="PROSITE-ProRule" id="PRU00277"/>
    </source>
</evidence>
<accession>A0AA49GKT9</accession>
<dbReference type="PANTHER" id="PTHR43811">
    <property type="entry name" value="FKBP-TYPE PEPTIDYL-PROLYL CIS-TRANS ISOMERASE FKPA"/>
    <property type="match status" value="1"/>
</dbReference>
<evidence type="ECO:0000313" key="8">
    <source>
        <dbReference type="EMBL" id="WKN36725.1"/>
    </source>
</evidence>
<dbReference type="EMBL" id="CP120682">
    <property type="protein sequence ID" value="WKN36725.1"/>
    <property type="molecule type" value="Genomic_DNA"/>
</dbReference>
<dbReference type="Pfam" id="PF00254">
    <property type="entry name" value="FKBP_C"/>
    <property type="match status" value="2"/>
</dbReference>
<evidence type="ECO:0000256" key="4">
    <source>
        <dbReference type="ARBA" id="ARBA00023235"/>
    </source>
</evidence>
<keyword evidence="3 5" id="KW-0697">Rotamase</keyword>
<dbReference type="InterPro" id="IPR046357">
    <property type="entry name" value="PPIase_dom_sf"/>
</dbReference>
<feature type="domain" description="PPIase FKBP-type" evidence="7">
    <location>
        <begin position="215"/>
        <end position="317"/>
    </location>
</feature>
<dbReference type="InterPro" id="IPR001179">
    <property type="entry name" value="PPIase_FKBP_dom"/>
</dbReference>
<name>A0AA49GKT9_9BACT</name>
<dbReference type="PROSITE" id="PS50059">
    <property type="entry name" value="FKBP_PPIASE"/>
    <property type="match status" value="2"/>
</dbReference>
<dbReference type="AlphaFoldDB" id="A0AA49GKT9"/>
<sequence>MKSPLTYLSATLSVSILLTGCLDQEESAFDKRVQEENKMIEDYLDSNQIEAERLSSGIFFEELKKNDSGSAVDDEDIVAIHYSLRTLDGKPLDSLTADAAPIRFFHAQNAPNAFFPRGINIGTGYMREGEKYRFYIPSYHAFDTYSFGQLLPKEAILIADVEIQKLEDEDDIKEMNRDSIQSYIQAHELSNVEEPSSGLFFQTLEEGDGDAPKSGNRVKVSYKGYYLDGEVFDESENNKPIEFTIGTNSVIPGFERGIREMKEGEKARIFIPSDLGFEGGVQVIPKAIRKDFLEEYDIRNWRPFEPVIFDVELTDIQ</sequence>
<evidence type="ECO:0000256" key="1">
    <source>
        <dbReference type="ARBA" id="ARBA00000971"/>
    </source>
</evidence>
<dbReference type="PANTHER" id="PTHR43811:SF19">
    <property type="entry name" value="39 KDA FK506-BINDING NUCLEAR PROTEIN"/>
    <property type="match status" value="1"/>
</dbReference>
<evidence type="ECO:0000256" key="6">
    <source>
        <dbReference type="RuleBase" id="RU003915"/>
    </source>
</evidence>
<dbReference type="Gene3D" id="3.10.50.40">
    <property type="match status" value="2"/>
</dbReference>
<dbReference type="EC" id="5.2.1.8" evidence="6"/>
<keyword evidence="4 5" id="KW-0413">Isomerase</keyword>